<dbReference type="OMA" id="HWRILNA"/>
<dbReference type="VEuPathDB" id="VectorBase:HLOH_049831"/>
<dbReference type="PANTHER" id="PTHR22504">
    <property type="entry name" value="REPRESSOR OF RNA POLYMERASE III TRANSCRIPTION MAF1"/>
    <property type="match status" value="1"/>
</dbReference>
<comment type="caution">
    <text evidence="4">The sequence shown here is derived from an EMBL/GenBank/DDBJ whole genome shotgun (WGS) entry which is preliminary data.</text>
</comment>
<dbReference type="FunFam" id="3.40.1000.50:FF:000002">
    <property type="entry name" value="Repressor of RNA polymerase III transcription MAF1"/>
    <property type="match status" value="1"/>
</dbReference>
<keyword evidence="5" id="KW-1185">Reference proteome</keyword>
<sequence length="365" mass="40927">MKLLESSRFEAINAALCFETGDCRIDGRIESYSCKMVGSDKRLFKTMNAEAGGSPNDLQALSPPQSVPVSQSPSRLYSRSQSDDGECQLCDTISRKTLFHLIGTLNASFHPDYDFSQAKSDEFSREPSLDWVMNAVDSNLFATANQAYSALRARLWAAMDSEITLAECDIFSYNPDLASDPYGEDGCLWSFNYFFYNRRLKRIVFFTCRAVSANSFEYGRDELEHAMGMDLEEDSAADFSRPETMDDAYQLIADWRSYWRCYSDADVVLVVMTLPPVARAARSSSHWRILNATELLLLKSIASLCWADVVSAIACTSESVGHGSGSDKRSFSPRESQAEERGRRYGEHRARKACAGIFVRHGWVA</sequence>
<evidence type="ECO:0000256" key="2">
    <source>
        <dbReference type="ARBA" id="ARBA00020829"/>
    </source>
</evidence>
<dbReference type="GO" id="GO:0000994">
    <property type="term" value="F:RNA polymerase III core binding"/>
    <property type="evidence" value="ECO:0007669"/>
    <property type="project" value="TreeGrafter"/>
</dbReference>
<dbReference type="InterPro" id="IPR015257">
    <property type="entry name" value="Maf1"/>
</dbReference>
<dbReference type="OrthoDB" id="277029at2759"/>
<comment type="similarity">
    <text evidence="1">Belongs to the MAF1 family.</text>
</comment>
<dbReference type="PANTHER" id="PTHR22504:SF0">
    <property type="entry name" value="REPRESSOR OF RNA POLYMERASE III TRANSCRIPTION MAF1 HOMOLOG"/>
    <property type="match status" value="1"/>
</dbReference>
<accession>A0A9J6FK41</accession>
<dbReference type="GO" id="GO:0005634">
    <property type="term" value="C:nucleus"/>
    <property type="evidence" value="ECO:0007669"/>
    <property type="project" value="TreeGrafter"/>
</dbReference>
<evidence type="ECO:0000256" key="1">
    <source>
        <dbReference type="ARBA" id="ARBA00006231"/>
    </source>
</evidence>
<dbReference type="InterPro" id="IPR038564">
    <property type="entry name" value="Maf1_sf"/>
</dbReference>
<dbReference type="EMBL" id="JABSTR010000001">
    <property type="protein sequence ID" value="KAH9362300.1"/>
    <property type="molecule type" value="Genomic_DNA"/>
</dbReference>
<gene>
    <name evidence="4" type="ORF">HPB48_002278</name>
</gene>
<organism evidence="4 5">
    <name type="scientific">Haemaphysalis longicornis</name>
    <name type="common">Bush tick</name>
    <dbReference type="NCBI Taxonomy" id="44386"/>
    <lineage>
        <taxon>Eukaryota</taxon>
        <taxon>Metazoa</taxon>
        <taxon>Ecdysozoa</taxon>
        <taxon>Arthropoda</taxon>
        <taxon>Chelicerata</taxon>
        <taxon>Arachnida</taxon>
        <taxon>Acari</taxon>
        <taxon>Parasitiformes</taxon>
        <taxon>Ixodida</taxon>
        <taxon>Ixodoidea</taxon>
        <taxon>Ixodidae</taxon>
        <taxon>Haemaphysalinae</taxon>
        <taxon>Haemaphysalis</taxon>
    </lineage>
</organism>
<feature type="region of interest" description="Disordered" evidence="3">
    <location>
        <begin position="54"/>
        <end position="84"/>
    </location>
</feature>
<evidence type="ECO:0000313" key="5">
    <source>
        <dbReference type="Proteomes" id="UP000821853"/>
    </source>
</evidence>
<dbReference type="AlphaFoldDB" id="A0A9J6FK41"/>
<dbReference type="Proteomes" id="UP000821853">
    <property type="component" value="Chromosome 1"/>
</dbReference>
<proteinExistence type="inferred from homology"/>
<dbReference type="Gene3D" id="3.40.1000.50">
    <property type="entry name" value="Repressor of RNA polymerase III transcription Maf1"/>
    <property type="match status" value="1"/>
</dbReference>
<feature type="compositionally biased region" description="Basic and acidic residues" evidence="3">
    <location>
        <begin position="325"/>
        <end position="345"/>
    </location>
</feature>
<evidence type="ECO:0000313" key="4">
    <source>
        <dbReference type="EMBL" id="KAH9362300.1"/>
    </source>
</evidence>
<dbReference type="Pfam" id="PF09174">
    <property type="entry name" value="Maf1"/>
    <property type="match status" value="1"/>
</dbReference>
<reference evidence="4 5" key="1">
    <citation type="journal article" date="2020" name="Cell">
        <title>Large-Scale Comparative Analyses of Tick Genomes Elucidate Their Genetic Diversity and Vector Capacities.</title>
        <authorList>
            <consortium name="Tick Genome and Microbiome Consortium (TIGMIC)"/>
            <person name="Jia N."/>
            <person name="Wang J."/>
            <person name="Shi W."/>
            <person name="Du L."/>
            <person name="Sun Y."/>
            <person name="Zhan W."/>
            <person name="Jiang J.F."/>
            <person name="Wang Q."/>
            <person name="Zhang B."/>
            <person name="Ji P."/>
            <person name="Bell-Sakyi L."/>
            <person name="Cui X.M."/>
            <person name="Yuan T.T."/>
            <person name="Jiang B.G."/>
            <person name="Yang W.F."/>
            <person name="Lam T.T."/>
            <person name="Chang Q.C."/>
            <person name="Ding S.J."/>
            <person name="Wang X.J."/>
            <person name="Zhu J.G."/>
            <person name="Ruan X.D."/>
            <person name="Zhao L."/>
            <person name="Wei J.T."/>
            <person name="Ye R.Z."/>
            <person name="Que T.C."/>
            <person name="Du C.H."/>
            <person name="Zhou Y.H."/>
            <person name="Cheng J.X."/>
            <person name="Dai P.F."/>
            <person name="Guo W.B."/>
            <person name="Han X.H."/>
            <person name="Huang E.J."/>
            <person name="Li L.F."/>
            <person name="Wei W."/>
            <person name="Gao Y.C."/>
            <person name="Liu J.Z."/>
            <person name="Shao H.Z."/>
            <person name="Wang X."/>
            <person name="Wang C.C."/>
            <person name="Yang T.C."/>
            <person name="Huo Q.B."/>
            <person name="Li W."/>
            <person name="Chen H.Y."/>
            <person name="Chen S.E."/>
            <person name="Zhou L.G."/>
            <person name="Ni X.B."/>
            <person name="Tian J.H."/>
            <person name="Sheng Y."/>
            <person name="Liu T."/>
            <person name="Pan Y.S."/>
            <person name="Xia L.Y."/>
            <person name="Li J."/>
            <person name="Zhao F."/>
            <person name="Cao W.C."/>
        </authorList>
    </citation>
    <scope>NUCLEOTIDE SEQUENCE [LARGE SCALE GENOMIC DNA]</scope>
    <source>
        <strain evidence="4">HaeL-2018</strain>
    </source>
</reference>
<feature type="compositionally biased region" description="Low complexity" evidence="3">
    <location>
        <begin position="62"/>
        <end position="74"/>
    </location>
</feature>
<dbReference type="GO" id="GO:0016480">
    <property type="term" value="P:negative regulation of transcription by RNA polymerase III"/>
    <property type="evidence" value="ECO:0007669"/>
    <property type="project" value="InterPro"/>
</dbReference>
<name>A0A9J6FK41_HAELO</name>
<protein>
    <recommendedName>
        <fullName evidence="2">Repressor of RNA polymerase III transcription MAF1 homolog</fullName>
    </recommendedName>
</protein>
<evidence type="ECO:0000256" key="3">
    <source>
        <dbReference type="SAM" id="MobiDB-lite"/>
    </source>
</evidence>
<feature type="region of interest" description="Disordered" evidence="3">
    <location>
        <begin position="318"/>
        <end position="345"/>
    </location>
</feature>